<evidence type="ECO:0000256" key="1">
    <source>
        <dbReference type="SAM" id="Phobius"/>
    </source>
</evidence>
<evidence type="ECO:0000313" key="3">
    <source>
        <dbReference type="EMBL" id="GGH03141.1"/>
    </source>
</evidence>
<dbReference type="PANTHER" id="PTHR42886">
    <property type="entry name" value="RE40534P-RELATED"/>
    <property type="match status" value="1"/>
</dbReference>
<keyword evidence="1" id="KW-1133">Transmembrane helix</keyword>
<evidence type="ECO:0000259" key="2">
    <source>
        <dbReference type="Pfam" id="PF12697"/>
    </source>
</evidence>
<dbReference type="Gene3D" id="3.40.50.1820">
    <property type="entry name" value="alpha/beta hydrolase"/>
    <property type="match status" value="1"/>
</dbReference>
<dbReference type="Proteomes" id="UP000633278">
    <property type="component" value="Unassembled WGS sequence"/>
</dbReference>
<dbReference type="InterPro" id="IPR029058">
    <property type="entry name" value="AB_hydrolase_fold"/>
</dbReference>
<keyword evidence="1" id="KW-0812">Transmembrane</keyword>
<proteinExistence type="predicted"/>
<dbReference type="Pfam" id="PF12697">
    <property type="entry name" value="Abhydrolase_6"/>
    <property type="match status" value="1"/>
</dbReference>
<protein>
    <recommendedName>
        <fullName evidence="2">AB hydrolase-1 domain-containing protein</fullName>
    </recommendedName>
</protein>
<reference evidence="3" key="2">
    <citation type="submission" date="2020-09" db="EMBL/GenBank/DDBJ databases">
        <authorList>
            <person name="Sun Q."/>
            <person name="Zhou Y."/>
        </authorList>
    </citation>
    <scope>NUCLEOTIDE SEQUENCE</scope>
    <source>
        <strain evidence="3">CGMCC 1.15763</strain>
    </source>
</reference>
<dbReference type="RefSeq" id="WP_188599456.1">
    <property type="nucleotide sequence ID" value="NZ_BMJW01000003.1"/>
</dbReference>
<name>A0A917MF91_9FLAO</name>
<evidence type="ECO:0000313" key="4">
    <source>
        <dbReference type="Proteomes" id="UP000633278"/>
    </source>
</evidence>
<keyword evidence="1" id="KW-0472">Membrane</keyword>
<dbReference type="PANTHER" id="PTHR42886:SF29">
    <property type="entry name" value="PUMMELIG, ISOFORM A"/>
    <property type="match status" value="1"/>
</dbReference>
<gene>
    <name evidence="3" type="ORF">GCM10011416_22550</name>
</gene>
<keyword evidence="4" id="KW-1185">Reference proteome</keyword>
<dbReference type="InterPro" id="IPR000073">
    <property type="entry name" value="AB_hydrolase_1"/>
</dbReference>
<dbReference type="EMBL" id="BMJW01000003">
    <property type="protein sequence ID" value="GGH03141.1"/>
    <property type="molecule type" value="Genomic_DNA"/>
</dbReference>
<organism evidence="3 4">
    <name type="scientific">Polaribacter pacificus</name>
    <dbReference type="NCBI Taxonomy" id="1775173"/>
    <lineage>
        <taxon>Bacteria</taxon>
        <taxon>Pseudomonadati</taxon>
        <taxon>Bacteroidota</taxon>
        <taxon>Flavobacteriia</taxon>
        <taxon>Flavobacteriales</taxon>
        <taxon>Flavobacteriaceae</taxon>
    </lineage>
</organism>
<feature type="domain" description="AB hydrolase-1" evidence="2">
    <location>
        <begin position="77"/>
        <end position="267"/>
    </location>
</feature>
<comment type="caution">
    <text evidence="3">The sequence shown here is derived from an EMBL/GenBank/DDBJ whole genome shotgun (WGS) entry which is preliminary data.</text>
</comment>
<sequence length="285" mass="32249">MKRLKKTLKLLAYLVIAAFLILYLVFIYFSQPKSDDKLLASFKGTMTEPTIFKKTFQGSTYRVLAMQKEIDTLLPTMVFVHGTPGSSSDFKAYLSDSTLNARANLLAYDRVGYNYKDSSSTQASIAFERDLLINLLGELPQKNTVVVGYSYGGPVALSLQIPLKKIVLLAPAVYSKEELVPWPIKFYQWKLTRWLVPHIWKMASLEKLTHGEDLKTFENNWTLNPNSIVCIQGDSDQIVPYGNSLALKKQFPKAQVQLKTIVEAGHGLIWSEFESIKEQLLKSID</sequence>
<accession>A0A917MF91</accession>
<dbReference type="AlphaFoldDB" id="A0A917MF91"/>
<reference evidence="3" key="1">
    <citation type="journal article" date="2014" name="Int. J. Syst. Evol. Microbiol.">
        <title>Complete genome sequence of Corynebacterium casei LMG S-19264T (=DSM 44701T), isolated from a smear-ripened cheese.</title>
        <authorList>
            <consortium name="US DOE Joint Genome Institute (JGI-PGF)"/>
            <person name="Walter F."/>
            <person name="Albersmeier A."/>
            <person name="Kalinowski J."/>
            <person name="Ruckert C."/>
        </authorList>
    </citation>
    <scope>NUCLEOTIDE SEQUENCE</scope>
    <source>
        <strain evidence="3">CGMCC 1.15763</strain>
    </source>
</reference>
<dbReference type="SUPFAM" id="SSF53474">
    <property type="entry name" value="alpha/beta-Hydrolases"/>
    <property type="match status" value="1"/>
</dbReference>
<feature type="transmembrane region" description="Helical" evidence="1">
    <location>
        <begin position="12"/>
        <end position="29"/>
    </location>
</feature>